<keyword evidence="4 6" id="KW-1133">Transmembrane helix</keyword>
<accession>A0ABV1GRY6</accession>
<keyword evidence="3 6" id="KW-0812">Transmembrane</keyword>
<evidence type="ECO:0000313" key="8">
    <source>
        <dbReference type="Proteomes" id="UP001480973"/>
    </source>
</evidence>
<feature type="transmembrane region" description="Helical" evidence="6">
    <location>
        <begin position="87"/>
        <end position="105"/>
    </location>
</feature>
<feature type="transmembrane region" description="Helical" evidence="6">
    <location>
        <begin position="54"/>
        <end position="75"/>
    </location>
</feature>
<dbReference type="Gene3D" id="1.20.1260.100">
    <property type="entry name" value="TspO/MBR protein"/>
    <property type="match status" value="1"/>
</dbReference>
<comment type="similarity">
    <text evidence="2">Belongs to the TspO/BZRP family.</text>
</comment>
<dbReference type="Proteomes" id="UP001480973">
    <property type="component" value="Unassembled WGS sequence"/>
</dbReference>
<evidence type="ECO:0000313" key="7">
    <source>
        <dbReference type="EMBL" id="MEQ2536275.1"/>
    </source>
</evidence>
<keyword evidence="5 6" id="KW-0472">Membrane</keyword>
<name>A0ABV1GRY6_9FIRM</name>
<evidence type="ECO:0000256" key="4">
    <source>
        <dbReference type="ARBA" id="ARBA00022989"/>
    </source>
</evidence>
<reference evidence="7 8" key="1">
    <citation type="submission" date="2024-03" db="EMBL/GenBank/DDBJ databases">
        <title>Human intestinal bacterial collection.</title>
        <authorList>
            <person name="Pauvert C."/>
            <person name="Hitch T.C.A."/>
            <person name="Clavel T."/>
        </authorList>
    </citation>
    <scope>NUCLEOTIDE SEQUENCE [LARGE SCALE GENOMIC DNA]</scope>
    <source>
        <strain evidence="7 8">CLA-JM-H10</strain>
    </source>
</reference>
<protein>
    <submittedName>
        <fullName evidence="7">TspO/MBR family protein</fullName>
    </submittedName>
</protein>
<keyword evidence="8" id="KW-1185">Reference proteome</keyword>
<evidence type="ECO:0000256" key="2">
    <source>
        <dbReference type="ARBA" id="ARBA00007524"/>
    </source>
</evidence>
<dbReference type="InterPro" id="IPR038330">
    <property type="entry name" value="TspO/MBR-related_sf"/>
</dbReference>
<organism evidence="7 8">
    <name type="scientific">Lachnospira intestinalis</name>
    <dbReference type="NCBI Taxonomy" id="3133158"/>
    <lineage>
        <taxon>Bacteria</taxon>
        <taxon>Bacillati</taxon>
        <taxon>Bacillota</taxon>
        <taxon>Clostridia</taxon>
        <taxon>Lachnospirales</taxon>
        <taxon>Lachnospiraceae</taxon>
        <taxon>Lachnospira</taxon>
    </lineage>
</organism>
<comment type="caution">
    <text evidence="7">The sequence shown here is derived from an EMBL/GenBank/DDBJ whole genome shotgun (WGS) entry which is preliminary data.</text>
</comment>
<proteinExistence type="inferred from homology"/>
<dbReference type="PANTHER" id="PTHR10057">
    <property type="entry name" value="PERIPHERAL-TYPE BENZODIAZEPINE RECEPTOR"/>
    <property type="match status" value="1"/>
</dbReference>
<evidence type="ECO:0000256" key="3">
    <source>
        <dbReference type="ARBA" id="ARBA00022692"/>
    </source>
</evidence>
<dbReference type="PANTHER" id="PTHR10057:SF0">
    <property type="entry name" value="TRANSLOCATOR PROTEIN"/>
    <property type="match status" value="1"/>
</dbReference>
<feature type="transmembrane region" description="Helical" evidence="6">
    <location>
        <begin position="137"/>
        <end position="160"/>
    </location>
</feature>
<feature type="transmembrane region" description="Helical" evidence="6">
    <location>
        <begin position="111"/>
        <end position="130"/>
    </location>
</feature>
<evidence type="ECO:0000256" key="1">
    <source>
        <dbReference type="ARBA" id="ARBA00004141"/>
    </source>
</evidence>
<dbReference type="CDD" id="cd15904">
    <property type="entry name" value="TSPO_MBR"/>
    <property type="match status" value="1"/>
</dbReference>
<gene>
    <name evidence="7" type="ORF">WMO38_14320</name>
</gene>
<dbReference type="InterPro" id="IPR004307">
    <property type="entry name" value="TspO_MBR"/>
</dbReference>
<evidence type="ECO:0000256" key="6">
    <source>
        <dbReference type="SAM" id="Phobius"/>
    </source>
</evidence>
<evidence type="ECO:0000256" key="5">
    <source>
        <dbReference type="ARBA" id="ARBA00023136"/>
    </source>
</evidence>
<comment type="subcellular location">
    <subcellularLocation>
        <location evidence="1">Membrane</location>
        <topology evidence="1">Multi-pass membrane protein</topology>
    </subcellularLocation>
</comment>
<dbReference type="Pfam" id="PF03073">
    <property type="entry name" value="TspO_MBR"/>
    <property type="match status" value="1"/>
</dbReference>
<sequence length="161" mass="18814">MNQQLKHTLKTYGRELIYALIIPLAAGAFSSVLTPDSSEIFNMLNKPPLSPPGWLFPVVWTVLYIFMGLASFLVYTSDKYTKPALTLYCTQLFLNFMWSIIFFNLQMYLAAFFWLFLMWFLIIITIVLFYEICKPAAYLMIPYLVWVTYAGYLNLAIYMLN</sequence>
<dbReference type="EMBL" id="JBBMES010000028">
    <property type="protein sequence ID" value="MEQ2536275.1"/>
    <property type="molecule type" value="Genomic_DNA"/>
</dbReference>
<dbReference type="PIRSF" id="PIRSF005859">
    <property type="entry name" value="PBR"/>
    <property type="match status" value="1"/>
</dbReference>
<feature type="transmembrane region" description="Helical" evidence="6">
    <location>
        <begin position="16"/>
        <end position="34"/>
    </location>
</feature>